<protein>
    <submittedName>
        <fullName evidence="2">Uncharacterized protein</fullName>
    </submittedName>
</protein>
<name>A0A0A1U3S4_ENTIV</name>
<reference evidence="2 3" key="1">
    <citation type="submission" date="2012-10" db="EMBL/GenBank/DDBJ databases">
        <authorList>
            <person name="Zafar N."/>
            <person name="Inman J."/>
            <person name="Hall N."/>
            <person name="Lorenzi H."/>
            <person name="Caler E."/>
        </authorList>
    </citation>
    <scope>NUCLEOTIDE SEQUENCE [LARGE SCALE GENOMIC DNA]</scope>
    <source>
        <strain evidence="2 3">IP1</strain>
    </source>
</reference>
<proteinExistence type="predicted"/>
<evidence type="ECO:0000313" key="2">
    <source>
        <dbReference type="EMBL" id="ELP88874.1"/>
    </source>
</evidence>
<evidence type="ECO:0000256" key="1">
    <source>
        <dbReference type="SAM" id="MobiDB-lite"/>
    </source>
</evidence>
<accession>A0A0A1U3S4</accession>
<feature type="region of interest" description="Disordered" evidence="1">
    <location>
        <begin position="15"/>
        <end position="40"/>
    </location>
</feature>
<dbReference type="RefSeq" id="XP_004255645.1">
    <property type="nucleotide sequence ID" value="XM_004255597.1"/>
</dbReference>
<dbReference type="VEuPathDB" id="AmoebaDB:EIN_475760"/>
<dbReference type="AlphaFoldDB" id="A0A0A1U3S4"/>
<keyword evidence="3" id="KW-1185">Reference proteome</keyword>
<sequence length="210" mass="24085">MEKVSDTKVIEIRLEKSNEENTFQSPPHSALPPPVLLHQDTSPFHTEVIPSIELDEPSPTTTISLKVQPIQPEVPEDKNQSGLKEFVKSIYLDEVIEYLKVHEPKKERQKMNITDRRTVRMPRASQIASIEEDKIYLRKSVRSELDSIKKSYKEKKPRKDSDEVLGDFNNNLHTKILQLIKSIEGFDNEQMQKVLTFANGLVKAPIPSSN</sequence>
<organism evidence="2 3">
    <name type="scientific">Entamoeba invadens IP1</name>
    <dbReference type="NCBI Taxonomy" id="370355"/>
    <lineage>
        <taxon>Eukaryota</taxon>
        <taxon>Amoebozoa</taxon>
        <taxon>Evosea</taxon>
        <taxon>Archamoebae</taxon>
        <taxon>Mastigamoebida</taxon>
        <taxon>Entamoebidae</taxon>
        <taxon>Entamoeba</taxon>
    </lineage>
</organism>
<evidence type="ECO:0000313" key="3">
    <source>
        <dbReference type="Proteomes" id="UP000014680"/>
    </source>
</evidence>
<dbReference type="Proteomes" id="UP000014680">
    <property type="component" value="Unassembled WGS sequence"/>
</dbReference>
<dbReference type="KEGG" id="eiv:EIN_475760"/>
<dbReference type="GeneID" id="14887866"/>
<dbReference type="EMBL" id="KB206689">
    <property type="protein sequence ID" value="ELP88874.1"/>
    <property type="molecule type" value="Genomic_DNA"/>
</dbReference>
<gene>
    <name evidence="2" type="ORF">EIN_475760</name>
</gene>